<dbReference type="AlphaFoldDB" id="A0A1R3JEH9"/>
<proteinExistence type="predicted"/>
<dbReference type="Proteomes" id="UP000187203">
    <property type="component" value="Unassembled WGS sequence"/>
</dbReference>
<reference evidence="3" key="1">
    <citation type="submission" date="2013-09" db="EMBL/GenBank/DDBJ databases">
        <title>Corchorus olitorius genome sequencing.</title>
        <authorList>
            <person name="Alam M."/>
            <person name="Haque M.S."/>
            <person name="Islam M.S."/>
            <person name="Emdad E.M."/>
            <person name="Islam M.M."/>
            <person name="Ahmed B."/>
            <person name="Halim A."/>
            <person name="Hossen Q.M.M."/>
            <person name="Hossain M.Z."/>
            <person name="Ahmed R."/>
            <person name="Khan M.M."/>
            <person name="Islam R."/>
            <person name="Rashid M.M."/>
            <person name="Khan S.A."/>
            <person name="Rahman M.S."/>
            <person name="Alam M."/>
            <person name="Yahiya A.S."/>
            <person name="Khan M.S."/>
            <person name="Azam M.S."/>
            <person name="Haque T."/>
            <person name="Lashkar M.Z.H."/>
            <person name="Akhand A.I."/>
            <person name="Morshed G."/>
            <person name="Roy S."/>
            <person name="Uddin K.S."/>
            <person name="Rabeya T."/>
            <person name="Hossain A.S."/>
            <person name="Chowdhury A."/>
            <person name="Snigdha A.R."/>
            <person name="Mortoza M.S."/>
            <person name="Matin S.A."/>
            <person name="Hoque S.M.E."/>
            <person name="Islam M.K."/>
            <person name="Roy D.K."/>
            <person name="Haider R."/>
            <person name="Moosa M.M."/>
            <person name="Elias S.M."/>
            <person name="Hasan A.M."/>
            <person name="Jahan S."/>
            <person name="Shafiuddin M."/>
            <person name="Mahmood N."/>
            <person name="Shommy N.S."/>
        </authorList>
    </citation>
    <scope>NUCLEOTIDE SEQUENCE [LARGE SCALE GENOMIC DNA]</scope>
    <source>
        <strain evidence="3">cv. O-4</strain>
    </source>
</reference>
<gene>
    <name evidence="2" type="ORF">COLO4_17056</name>
</gene>
<sequence>MGGQVGNGAAARGSHFLSSSSFSHPGRLSPPPLCRRRCCPCFGFTTLQSSSIELNP</sequence>
<evidence type="ECO:0000313" key="3">
    <source>
        <dbReference type="Proteomes" id="UP000187203"/>
    </source>
</evidence>
<name>A0A1R3JEH9_9ROSI</name>
<dbReference type="EMBL" id="AWUE01016284">
    <property type="protein sequence ID" value="OMO93207.1"/>
    <property type="molecule type" value="Genomic_DNA"/>
</dbReference>
<feature type="region of interest" description="Disordered" evidence="1">
    <location>
        <begin position="1"/>
        <end position="31"/>
    </location>
</feature>
<evidence type="ECO:0000256" key="1">
    <source>
        <dbReference type="SAM" id="MobiDB-lite"/>
    </source>
</evidence>
<comment type="caution">
    <text evidence="2">The sequence shown here is derived from an EMBL/GenBank/DDBJ whole genome shotgun (WGS) entry which is preliminary data.</text>
</comment>
<protein>
    <submittedName>
        <fullName evidence="2">Serine/arginine-rich splicing factor 6</fullName>
    </submittedName>
</protein>
<evidence type="ECO:0000313" key="2">
    <source>
        <dbReference type="EMBL" id="OMO93207.1"/>
    </source>
</evidence>
<feature type="compositionally biased region" description="Low complexity" evidence="1">
    <location>
        <begin position="10"/>
        <end position="27"/>
    </location>
</feature>
<accession>A0A1R3JEH9</accession>
<organism evidence="2 3">
    <name type="scientific">Corchorus olitorius</name>
    <dbReference type="NCBI Taxonomy" id="93759"/>
    <lineage>
        <taxon>Eukaryota</taxon>
        <taxon>Viridiplantae</taxon>
        <taxon>Streptophyta</taxon>
        <taxon>Embryophyta</taxon>
        <taxon>Tracheophyta</taxon>
        <taxon>Spermatophyta</taxon>
        <taxon>Magnoliopsida</taxon>
        <taxon>eudicotyledons</taxon>
        <taxon>Gunneridae</taxon>
        <taxon>Pentapetalae</taxon>
        <taxon>rosids</taxon>
        <taxon>malvids</taxon>
        <taxon>Malvales</taxon>
        <taxon>Malvaceae</taxon>
        <taxon>Grewioideae</taxon>
        <taxon>Apeibeae</taxon>
        <taxon>Corchorus</taxon>
    </lineage>
</organism>
<keyword evidence="3" id="KW-1185">Reference proteome</keyword>